<keyword evidence="4" id="KW-0408">Iron</keyword>
<evidence type="ECO:0000313" key="9">
    <source>
        <dbReference type="Proteomes" id="UP000178187"/>
    </source>
</evidence>
<dbReference type="Pfam" id="PF02310">
    <property type="entry name" value="B12-binding"/>
    <property type="match status" value="1"/>
</dbReference>
<protein>
    <submittedName>
        <fullName evidence="8">Uncharacterized protein</fullName>
    </submittedName>
</protein>
<dbReference type="Gene3D" id="3.80.30.20">
    <property type="entry name" value="tm_1862 like domain"/>
    <property type="match status" value="1"/>
</dbReference>
<evidence type="ECO:0000256" key="2">
    <source>
        <dbReference type="ARBA" id="ARBA00022691"/>
    </source>
</evidence>
<dbReference type="SFLD" id="SFLDG01123">
    <property type="entry name" value="methyltransferase_(Class_B)"/>
    <property type="match status" value="1"/>
</dbReference>
<name>A0A1G1KTT6_9BACT</name>
<dbReference type="PROSITE" id="PS51918">
    <property type="entry name" value="RADICAL_SAM"/>
    <property type="match status" value="1"/>
</dbReference>
<dbReference type="InterPro" id="IPR023404">
    <property type="entry name" value="rSAM_horseshoe"/>
</dbReference>
<dbReference type="InterPro" id="IPR034466">
    <property type="entry name" value="Methyltransferase_Class_B"/>
</dbReference>
<dbReference type="SUPFAM" id="SSF102114">
    <property type="entry name" value="Radical SAM enzymes"/>
    <property type="match status" value="1"/>
</dbReference>
<evidence type="ECO:0000313" key="8">
    <source>
        <dbReference type="EMBL" id="OGW96326.1"/>
    </source>
</evidence>
<evidence type="ECO:0000259" key="6">
    <source>
        <dbReference type="PROSITE" id="PS51332"/>
    </source>
</evidence>
<dbReference type="InterPro" id="IPR051198">
    <property type="entry name" value="BchE-like"/>
</dbReference>
<dbReference type="EMBL" id="MHFR01000051">
    <property type="protein sequence ID" value="OGW96326.1"/>
    <property type="molecule type" value="Genomic_DNA"/>
</dbReference>
<dbReference type="SFLD" id="SFLDS00029">
    <property type="entry name" value="Radical_SAM"/>
    <property type="match status" value="1"/>
</dbReference>
<evidence type="ECO:0000256" key="4">
    <source>
        <dbReference type="ARBA" id="ARBA00023004"/>
    </source>
</evidence>
<organism evidence="8 9">
    <name type="scientific">Candidatus Danuiimicrobium aquiferis</name>
    <dbReference type="NCBI Taxonomy" id="1801832"/>
    <lineage>
        <taxon>Bacteria</taxon>
        <taxon>Pseudomonadati</taxon>
        <taxon>Candidatus Omnitrophota</taxon>
        <taxon>Candidatus Danuiimicrobium</taxon>
    </lineage>
</organism>
<sequence length="458" mass="53054">MARILFVYPNREGGPVIPLAISILSGILKNSGHQTDLFDITFMMSERLDHNAREKTGLVDKVDVEKIWGSGDNANVEEEFKKKILFFKPDLVAFTIVENNYLWAKKLFKLSKEITKAPIVAGGVFPTIVPNFFIEDNHVDLICIGEGEFAIEELARKIDEGETTAYISNLITKNNGNIIRNKFSKYYTWEPLVFQDWDIFDKRHLLKPFMGKMRKTGFFEISRGCPYDCSYCINHLNQQTFKCLGKYNREKPIELAIVEISHMKMKYDLELIFFNDENFLTMRKERLGEFREKYVDRINLPFYIQTRADSLLDEERVKMLKDAGCVTIGIGVESGNEEIRKKLLNKNISNAIYEKAFENCHKYDIRTTANAMIGLPFETESNILETAMFLKKLNARSVSLAIFAPYHGTRLRDLCVENGFIEDKIYEEIGINNSSLLNMPQLSKEKIEELYYKFKDLL</sequence>
<dbReference type="PANTHER" id="PTHR43409">
    <property type="entry name" value="ANAEROBIC MAGNESIUM-PROTOPORPHYRIN IX MONOMETHYL ESTER CYCLASE-RELATED"/>
    <property type="match status" value="1"/>
</dbReference>
<dbReference type="Pfam" id="PF04055">
    <property type="entry name" value="Radical_SAM"/>
    <property type="match status" value="1"/>
</dbReference>
<keyword evidence="5" id="KW-0411">Iron-sulfur</keyword>
<dbReference type="SFLD" id="SFLDG01082">
    <property type="entry name" value="B12-binding_domain_containing"/>
    <property type="match status" value="1"/>
</dbReference>
<dbReference type="GO" id="GO:0003824">
    <property type="term" value="F:catalytic activity"/>
    <property type="evidence" value="ECO:0007669"/>
    <property type="project" value="InterPro"/>
</dbReference>
<comment type="caution">
    <text evidence="8">The sequence shown here is derived from an EMBL/GenBank/DDBJ whole genome shotgun (WGS) entry which is preliminary data.</text>
</comment>
<keyword evidence="3" id="KW-0479">Metal-binding</keyword>
<accession>A0A1G1KTT6</accession>
<dbReference type="InterPro" id="IPR058240">
    <property type="entry name" value="rSAM_sf"/>
</dbReference>
<dbReference type="GO" id="GO:0046872">
    <property type="term" value="F:metal ion binding"/>
    <property type="evidence" value="ECO:0007669"/>
    <property type="project" value="UniProtKB-KW"/>
</dbReference>
<dbReference type="SMART" id="SM00729">
    <property type="entry name" value="Elp3"/>
    <property type="match status" value="1"/>
</dbReference>
<dbReference type="InterPro" id="IPR006638">
    <property type="entry name" value="Elp3/MiaA/NifB-like_rSAM"/>
</dbReference>
<dbReference type="GO" id="GO:0031419">
    <property type="term" value="F:cobalamin binding"/>
    <property type="evidence" value="ECO:0007669"/>
    <property type="project" value="InterPro"/>
</dbReference>
<gene>
    <name evidence="8" type="ORF">A3G33_03200</name>
</gene>
<feature type="domain" description="Radical SAM core" evidence="7">
    <location>
        <begin position="211"/>
        <end position="449"/>
    </location>
</feature>
<dbReference type="AlphaFoldDB" id="A0A1G1KTT6"/>
<dbReference type="PROSITE" id="PS51332">
    <property type="entry name" value="B12_BINDING"/>
    <property type="match status" value="1"/>
</dbReference>
<dbReference type="Proteomes" id="UP000178187">
    <property type="component" value="Unassembled WGS sequence"/>
</dbReference>
<evidence type="ECO:0000256" key="1">
    <source>
        <dbReference type="ARBA" id="ARBA00001966"/>
    </source>
</evidence>
<dbReference type="InterPro" id="IPR006158">
    <property type="entry name" value="Cobalamin-bd"/>
</dbReference>
<reference evidence="8 9" key="1">
    <citation type="journal article" date="2016" name="Nat. Commun.">
        <title>Thousands of microbial genomes shed light on interconnected biogeochemical processes in an aquifer system.</title>
        <authorList>
            <person name="Anantharaman K."/>
            <person name="Brown C.T."/>
            <person name="Hug L.A."/>
            <person name="Sharon I."/>
            <person name="Castelle C.J."/>
            <person name="Probst A.J."/>
            <person name="Thomas B.C."/>
            <person name="Singh A."/>
            <person name="Wilkins M.J."/>
            <person name="Karaoz U."/>
            <person name="Brodie E.L."/>
            <person name="Williams K.H."/>
            <person name="Hubbard S.S."/>
            <person name="Banfield J.F."/>
        </authorList>
    </citation>
    <scope>NUCLEOTIDE SEQUENCE [LARGE SCALE GENOMIC DNA]</scope>
</reference>
<evidence type="ECO:0000256" key="5">
    <source>
        <dbReference type="ARBA" id="ARBA00023014"/>
    </source>
</evidence>
<evidence type="ECO:0000256" key="3">
    <source>
        <dbReference type="ARBA" id="ARBA00022723"/>
    </source>
</evidence>
<proteinExistence type="predicted"/>
<keyword evidence="2" id="KW-0949">S-adenosyl-L-methionine</keyword>
<dbReference type="Gene3D" id="3.40.50.280">
    <property type="entry name" value="Cobalamin-binding domain"/>
    <property type="match status" value="1"/>
</dbReference>
<dbReference type="CDD" id="cd01335">
    <property type="entry name" value="Radical_SAM"/>
    <property type="match status" value="1"/>
</dbReference>
<comment type="cofactor">
    <cofactor evidence="1">
        <name>[4Fe-4S] cluster</name>
        <dbReference type="ChEBI" id="CHEBI:49883"/>
    </cofactor>
</comment>
<dbReference type="GO" id="GO:0051539">
    <property type="term" value="F:4 iron, 4 sulfur cluster binding"/>
    <property type="evidence" value="ECO:0007669"/>
    <property type="project" value="UniProtKB-KW"/>
</dbReference>
<dbReference type="InterPro" id="IPR007197">
    <property type="entry name" value="rSAM"/>
</dbReference>
<feature type="domain" description="B12-binding" evidence="6">
    <location>
        <begin position="1"/>
        <end position="165"/>
    </location>
</feature>
<evidence type="ECO:0000259" key="7">
    <source>
        <dbReference type="PROSITE" id="PS51918"/>
    </source>
</evidence>